<dbReference type="RefSeq" id="WP_191200438.1">
    <property type="nucleotide sequence ID" value="NZ_BAAAPA010000006.1"/>
</dbReference>
<keyword evidence="3" id="KW-0560">Oxidoreductase</keyword>
<gene>
    <name evidence="3" type="ORF">IEZ25_16000</name>
</gene>
<proteinExistence type="predicted"/>
<dbReference type="PANTHER" id="PTHR34315:SF1">
    <property type="entry name" value="INTRADIOL RING-CLEAVAGE DIOXYGENASES DOMAIN-CONTAINING PROTEIN-RELATED"/>
    <property type="match status" value="1"/>
</dbReference>
<name>A0ABR8MMS8_9ACTN</name>
<evidence type="ECO:0000259" key="2">
    <source>
        <dbReference type="Pfam" id="PF00775"/>
    </source>
</evidence>
<dbReference type="InterPro" id="IPR000627">
    <property type="entry name" value="Intradiol_dOase_C"/>
</dbReference>
<accession>A0ABR8MMS8</accession>
<dbReference type="InterPro" id="IPR015889">
    <property type="entry name" value="Intradiol_dOase_core"/>
</dbReference>
<keyword evidence="3" id="KW-0223">Dioxygenase</keyword>
<dbReference type="GO" id="GO:0051213">
    <property type="term" value="F:dioxygenase activity"/>
    <property type="evidence" value="ECO:0007669"/>
    <property type="project" value="UniProtKB-KW"/>
</dbReference>
<dbReference type="PROSITE" id="PS51318">
    <property type="entry name" value="TAT"/>
    <property type="match status" value="1"/>
</dbReference>
<evidence type="ECO:0000313" key="4">
    <source>
        <dbReference type="Proteomes" id="UP000649289"/>
    </source>
</evidence>
<dbReference type="EMBL" id="JACXYY010000006">
    <property type="protein sequence ID" value="MBD3916125.1"/>
    <property type="molecule type" value="Genomic_DNA"/>
</dbReference>
<comment type="caution">
    <text evidence="3">The sequence shown here is derived from an EMBL/GenBank/DDBJ whole genome shotgun (WGS) entry which is preliminary data.</text>
</comment>
<dbReference type="PANTHER" id="PTHR34315">
    <property type="match status" value="1"/>
</dbReference>
<protein>
    <submittedName>
        <fullName evidence="3">Intradiol ring-cleavage dioxygenase</fullName>
    </submittedName>
</protein>
<dbReference type="CDD" id="cd03457">
    <property type="entry name" value="intradiol_dioxygenase_like"/>
    <property type="match status" value="1"/>
</dbReference>
<dbReference type="Proteomes" id="UP000649289">
    <property type="component" value="Unassembled WGS sequence"/>
</dbReference>
<dbReference type="InterPro" id="IPR006311">
    <property type="entry name" value="TAT_signal"/>
</dbReference>
<dbReference type="Pfam" id="PF00775">
    <property type="entry name" value="Dioxygenase_C"/>
    <property type="match status" value="1"/>
</dbReference>
<sequence>MTADDHPHRHAADEVHEHDLGLQHDLGTLERRGFSRWGRRGVLGMLGGLGVATVAGCSSDGTSASASDAQGGPPSGGPGGAPPGGMGGDSSVEVADGEIPEETAGPFPGDGTNGPDVLSESGVVRSDITTSFGSASGVAEGVPLTLRLKVYDLTGDDVQILSGAAIYAWHCDRAGSYSMYDGDAADENYLRGVQETDADGWVEFTSIFPACYSGRWPHVHFEVYESLDAATSASNKLRTSQLAFPQDVCEEVYATEGYEDSVTNLARVSLDTDGIFSDGYSLQMATVKGSASEGYTATLNVPI</sequence>
<feature type="region of interest" description="Disordered" evidence="1">
    <location>
        <begin position="59"/>
        <end position="120"/>
    </location>
</feature>
<evidence type="ECO:0000256" key="1">
    <source>
        <dbReference type="SAM" id="MobiDB-lite"/>
    </source>
</evidence>
<dbReference type="Gene3D" id="2.60.130.10">
    <property type="entry name" value="Aromatic compound dioxygenase"/>
    <property type="match status" value="1"/>
</dbReference>
<feature type="compositionally biased region" description="Gly residues" evidence="1">
    <location>
        <begin position="73"/>
        <end position="88"/>
    </location>
</feature>
<feature type="domain" description="Intradiol ring-cleavage dioxygenases" evidence="2">
    <location>
        <begin position="136"/>
        <end position="215"/>
    </location>
</feature>
<dbReference type="SUPFAM" id="SSF49482">
    <property type="entry name" value="Aromatic compound dioxygenase"/>
    <property type="match status" value="1"/>
</dbReference>
<reference evidence="3 4" key="1">
    <citation type="submission" date="2020-09" db="EMBL/GenBank/DDBJ databases">
        <title>novel species in genus Nocardioides.</title>
        <authorList>
            <person name="Zhang G."/>
        </authorList>
    </citation>
    <scope>NUCLEOTIDE SEQUENCE [LARGE SCALE GENOMIC DNA]</scope>
    <source>
        <strain evidence="3 4">19197</strain>
    </source>
</reference>
<feature type="compositionally biased region" description="Low complexity" evidence="1">
    <location>
        <begin position="59"/>
        <end position="72"/>
    </location>
</feature>
<organism evidence="3 4">
    <name type="scientific">Nocardioides hwasunensis</name>
    <dbReference type="NCBI Taxonomy" id="397258"/>
    <lineage>
        <taxon>Bacteria</taxon>
        <taxon>Bacillati</taxon>
        <taxon>Actinomycetota</taxon>
        <taxon>Actinomycetes</taxon>
        <taxon>Propionibacteriales</taxon>
        <taxon>Nocardioidaceae</taxon>
        <taxon>Nocardioides</taxon>
    </lineage>
</organism>
<keyword evidence="4" id="KW-1185">Reference proteome</keyword>
<evidence type="ECO:0000313" key="3">
    <source>
        <dbReference type="EMBL" id="MBD3916125.1"/>
    </source>
</evidence>